<keyword evidence="9" id="KW-1133">Transmembrane helix</keyword>
<accession>A0A498RGD6</accession>
<dbReference type="GO" id="GO:0016020">
    <property type="term" value="C:membrane"/>
    <property type="evidence" value="ECO:0007669"/>
    <property type="project" value="UniProtKB-SubCell"/>
</dbReference>
<evidence type="ECO:0000256" key="6">
    <source>
        <dbReference type="ARBA" id="ARBA00022777"/>
    </source>
</evidence>
<dbReference type="OrthoDB" id="9813151at2"/>
<keyword evidence="12" id="KW-1185">Reference proteome</keyword>
<dbReference type="InterPro" id="IPR004358">
    <property type="entry name" value="Sig_transdc_His_kin-like_C"/>
</dbReference>
<dbReference type="CDD" id="cd00075">
    <property type="entry name" value="HATPase"/>
    <property type="match status" value="1"/>
</dbReference>
<evidence type="ECO:0000256" key="9">
    <source>
        <dbReference type="SAM" id="Phobius"/>
    </source>
</evidence>
<evidence type="ECO:0000256" key="8">
    <source>
        <dbReference type="ARBA" id="ARBA00023136"/>
    </source>
</evidence>
<dbReference type="Gene3D" id="1.10.287.130">
    <property type="match status" value="1"/>
</dbReference>
<dbReference type="GO" id="GO:0000155">
    <property type="term" value="F:phosphorelay sensor kinase activity"/>
    <property type="evidence" value="ECO:0007669"/>
    <property type="project" value="InterPro"/>
</dbReference>
<evidence type="ECO:0000259" key="10">
    <source>
        <dbReference type="PROSITE" id="PS50109"/>
    </source>
</evidence>
<dbReference type="InterPro" id="IPR036890">
    <property type="entry name" value="HATPase_C_sf"/>
</dbReference>
<evidence type="ECO:0000256" key="5">
    <source>
        <dbReference type="ARBA" id="ARBA00022679"/>
    </source>
</evidence>
<dbReference type="SMART" id="SM00388">
    <property type="entry name" value="HisKA"/>
    <property type="match status" value="1"/>
</dbReference>
<dbReference type="PROSITE" id="PS50109">
    <property type="entry name" value="HIS_KIN"/>
    <property type="match status" value="1"/>
</dbReference>
<gene>
    <name evidence="11" type="ORF">LUCI_4428</name>
</gene>
<dbReference type="AlphaFoldDB" id="A0A498RGD6"/>
<dbReference type="InterPro" id="IPR005467">
    <property type="entry name" value="His_kinase_dom"/>
</dbReference>
<feature type="domain" description="Histidine kinase" evidence="10">
    <location>
        <begin position="89"/>
        <end position="302"/>
    </location>
</feature>
<dbReference type="PANTHER" id="PTHR43711:SF1">
    <property type="entry name" value="HISTIDINE KINASE 1"/>
    <property type="match status" value="1"/>
</dbReference>
<dbReference type="InterPro" id="IPR050736">
    <property type="entry name" value="Sensor_HK_Regulatory"/>
</dbReference>
<dbReference type="RefSeq" id="WP_122629951.1">
    <property type="nucleotide sequence ID" value="NZ_UPPP01000105.1"/>
</dbReference>
<keyword evidence="4" id="KW-0597">Phosphoprotein</keyword>
<keyword evidence="9" id="KW-0812">Transmembrane</keyword>
<dbReference type="InterPro" id="IPR003594">
    <property type="entry name" value="HATPase_dom"/>
</dbReference>
<comment type="subcellular location">
    <subcellularLocation>
        <location evidence="2">Membrane</location>
    </subcellularLocation>
</comment>
<dbReference type="Gene3D" id="3.30.565.10">
    <property type="entry name" value="Histidine kinase-like ATPase, C-terminal domain"/>
    <property type="match status" value="1"/>
</dbReference>
<keyword evidence="8 9" id="KW-0472">Membrane</keyword>
<dbReference type="InterPro" id="IPR003661">
    <property type="entry name" value="HisK_dim/P_dom"/>
</dbReference>
<name>A0A498RGD6_9FIRM</name>
<comment type="catalytic activity">
    <reaction evidence="1">
        <text>ATP + protein L-histidine = ADP + protein N-phospho-L-histidine.</text>
        <dbReference type="EC" id="2.7.13.3"/>
    </reaction>
</comment>
<sequence length="305" mass="33995">MFHKLRLRLILLNTFISLGLFFVFVISVYYCWHLDIIRRVDSLDRRIVTLIVFALVWILLSLGVSIFTVNFVLLPFKKVWQQKREYLSNVSHELRTPLAVIQTNLDIVSKAADDADCQKKWLDNIREETVYMAQLVDSLLFLARSDAKPPEKQHFFLNAVFTRTIAPFDSLAAAKGVFLSILADIPATDGWGDEIQIRQIISILLDNAIRHTPVGGIVSVSLLPGEAGTVLTVADSGEGIEPECLDKIFDRFYQINKIRTNGGFGLGLAIARSIVKKHGGEIKAASTPGAGTTFTVTFPWKAAGY</sequence>
<dbReference type="SMART" id="SM00387">
    <property type="entry name" value="HATPase_c"/>
    <property type="match status" value="1"/>
</dbReference>
<dbReference type="InterPro" id="IPR036097">
    <property type="entry name" value="HisK_dim/P_sf"/>
</dbReference>
<reference evidence="11 12" key="1">
    <citation type="submission" date="2018-06" db="EMBL/GenBank/DDBJ databases">
        <authorList>
            <person name="Strepis N."/>
        </authorList>
    </citation>
    <scope>NUCLEOTIDE SEQUENCE [LARGE SCALE GENOMIC DNA]</scope>
    <source>
        <strain evidence="11">LUCI</strain>
    </source>
</reference>
<dbReference type="Pfam" id="PF02518">
    <property type="entry name" value="HATPase_c"/>
    <property type="match status" value="1"/>
</dbReference>
<dbReference type="EC" id="2.7.13.3" evidence="3"/>
<keyword evidence="7" id="KW-0902">Two-component regulatory system</keyword>
<feature type="transmembrane region" description="Helical" evidence="9">
    <location>
        <begin position="7"/>
        <end position="30"/>
    </location>
</feature>
<dbReference type="CDD" id="cd00082">
    <property type="entry name" value="HisKA"/>
    <property type="match status" value="1"/>
</dbReference>
<dbReference type="PRINTS" id="PR00344">
    <property type="entry name" value="BCTRLSENSOR"/>
</dbReference>
<dbReference type="Pfam" id="PF00512">
    <property type="entry name" value="HisKA"/>
    <property type="match status" value="1"/>
</dbReference>
<evidence type="ECO:0000313" key="11">
    <source>
        <dbReference type="EMBL" id="VBB09142.1"/>
    </source>
</evidence>
<feature type="transmembrane region" description="Helical" evidence="9">
    <location>
        <begin position="50"/>
        <end position="74"/>
    </location>
</feature>
<dbReference type="FunFam" id="1.10.287.130:FF:000001">
    <property type="entry name" value="Two-component sensor histidine kinase"/>
    <property type="match status" value="1"/>
</dbReference>
<evidence type="ECO:0000256" key="1">
    <source>
        <dbReference type="ARBA" id="ARBA00000085"/>
    </source>
</evidence>
<evidence type="ECO:0000256" key="3">
    <source>
        <dbReference type="ARBA" id="ARBA00012438"/>
    </source>
</evidence>
<organism evidence="11 12">
    <name type="scientific">Lucifera butyrica</name>
    <dbReference type="NCBI Taxonomy" id="1351585"/>
    <lineage>
        <taxon>Bacteria</taxon>
        <taxon>Bacillati</taxon>
        <taxon>Bacillota</taxon>
        <taxon>Negativicutes</taxon>
        <taxon>Veillonellales</taxon>
        <taxon>Veillonellaceae</taxon>
        <taxon>Lucifera</taxon>
    </lineage>
</organism>
<dbReference type="EMBL" id="UPPP01000105">
    <property type="protein sequence ID" value="VBB09142.1"/>
    <property type="molecule type" value="Genomic_DNA"/>
</dbReference>
<dbReference type="SUPFAM" id="SSF47384">
    <property type="entry name" value="Homodimeric domain of signal transducing histidine kinase"/>
    <property type="match status" value="1"/>
</dbReference>
<protein>
    <recommendedName>
        <fullName evidence="3">histidine kinase</fullName>
        <ecNumber evidence="3">2.7.13.3</ecNumber>
    </recommendedName>
</protein>
<evidence type="ECO:0000313" key="12">
    <source>
        <dbReference type="Proteomes" id="UP000277811"/>
    </source>
</evidence>
<dbReference type="PANTHER" id="PTHR43711">
    <property type="entry name" value="TWO-COMPONENT HISTIDINE KINASE"/>
    <property type="match status" value="1"/>
</dbReference>
<dbReference type="FunFam" id="3.30.565.10:FF:000006">
    <property type="entry name" value="Sensor histidine kinase WalK"/>
    <property type="match status" value="1"/>
</dbReference>
<evidence type="ECO:0000256" key="7">
    <source>
        <dbReference type="ARBA" id="ARBA00023012"/>
    </source>
</evidence>
<keyword evidence="5" id="KW-0808">Transferase</keyword>
<dbReference type="SUPFAM" id="SSF55874">
    <property type="entry name" value="ATPase domain of HSP90 chaperone/DNA topoisomerase II/histidine kinase"/>
    <property type="match status" value="1"/>
</dbReference>
<proteinExistence type="predicted"/>
<keyword evidence="6" id="KW-0418">Kinase</keyword>
<evidence type="ECO:0000256" key="2">
    <source>
        <dbReference type="ARBA" id="ARBA00004370"/>
    </source>
</evidence>
<dbReference type="Proteomes" id="UP000277811">
    <property type="component" value="Unassembled WGS sequence"/>
</dbReference>
<evidence type="ECO:0000256" key="4">
    <source>
        <dbReference type="ARBA" id="ARBA00022553"/>
    </source>
</evidence>